<dbReference type="PANTHER" id="PTHR37810:SF5">
    <property type="entry name" value="IMMUNITY PROTEIN SDPI"/>
    <property type="match status" value="1"/>
</dbReference>
<dbReference type="AlphaFoldDB" id="A0A7D3XVD0"/>
<evidence type="ECO:0000256" key="1">
    <source>
        <dbReference type="SAM" id="Phobius"/>
    </source>
</evidence>
<dbReference type="InterPro" id="IPR012867">
    <property type="entry name" value="DUF1648"/>
</dbReference>
<organism evidence="3 4">
    <name type="scientific">Halorubrum salinarum</name>
    <dbReference type="NCBI Taxonomy" id="2739057"/>
    <lineage>
        <taxon>Archaea</taxon>
        <taxon>Methanobacteriati</taxon>
        <taxon>Methanobacteriota</taxon>
        <taxon>Stenosarchaea group</taxon>
        <taxon>Halobacteria</taxon>
        <taxon>Halobacteriales</taxon>
        <taxon>Haloferacaceae</taxon>
        <taxon>Halorubrum</taxon>
    </lineage>
</organism>
<accession>A0A7D3XVD0</accession>
<keyword evidence="1" id="KW-0812">Transmembrane</keyword>
<sequence>MNPPARLLARQRAVAGLVTAALLALGVVLYGALPDQMAIHWNAAGEADNVVGKPVAVLMMPAIVVFVSVLFEVTGADVGERIVGSLAMLLLFVVQLLVFGVNLGYDVPIVPIALALAGGLVAVAVWFEMR</sequence>
<evidence type="ECO:0000259" key="2">
    <source>
        <dbReference type="Pfam" id="PF07853"/>
    </source>
</evidence>
<dbReference type="EMBL" id="CP053941">
    <property type="protein sequence ID" value="QKG93569.1"/>
    <property type="molecule type" value="Genomic_DNA"/>
</dbReference>
<gene>
    <name evidence="3" type="ORF">HPS36_12090</name>
</gene>
<feature type="transmembrane region" description="Helical" evidence="1">
    <location>
        <begin position="109"/>
        <end position="127"/>
    </location>
</feature>
<proteinExistence type="predicted"/>
<dbReference type="Proteomes" id="UP000505020">
    <property type="component" value="Chromosome"/>
</dbReference>
<feature type="transmembrane region" description="Helical" evidence="1">
    <location>
        <begin position="12"/>
        <end position="33"/>
    </location>
</feature>
<name>A0A7D3XVD0_9EURY</name>
<dbReference type="Pfam" id="PF07853">
    <property type="entry name" value="DUF1648"/>
    <property type="match status" value="1"/>
</dbReference>
<keyword evidence="4" id="KW-1185">Reference proteome</keyword>
<protein>
    <submittedName>
        <fullName evidence="3">DUF1648 domain-containing protein</fullName>
    </submittedName>
</protein>
<evidence type="ECO:0000313" key="4">
    <source>
        <dbReference type="Proteomes" id="UP000505020"/>
    </source>
</evidence>
<feature type="transmembrane region" description="Helical" evidence="1">
    <location>
        <begin position="83"/>
        <end position="103"/>
    </location>
</feature>
<keyword evidence="1" id="KW-1133">Transmembrane helix</keyword>
<reference evidence="3 4" key="1">
    <citation type="submission" date="2020-05" db="EMBL/GenBank/DDBJ databases">
        <title>Halorubrum RHB-C sp.nov., an extremely halophilic archaeon isolated from solar salt farm.</title>
        <authorList>
            <person name="Ho H."/>
            <person name="Danganan R.E."/>
            <person name="Dedeles G.R."/>
            <person name="Kim S.-G."/>
        </authorList>
    </citation>
    <scope>NUCLEOTIDE SEQUENCE [LARGE SCALE GENOMIC DNA]</scope>
    <source>
        <strain evidence="3 4">RHB-C</strain>
    </source>
</reference>
<feature type="domain" description="DUF1648" evidence="2">
    <location>
        <begin position="18"/>
        <end position="64"/>
    </location>
</feature>
<dbReference type="GeneID" id="55595754"/>
<dbReference type="GO" id="GO:0009636">
    <property type="term" value="P:response to toxic substance"/>
    <property type="evidence" value="ECO:0007669"/>
    <property type="project" value="TreeGrafter"/>
</dbReference>
<evidence type="ECO:0000313" key="3">
    <source>
        <dbReference type="EMBL" id="QKG93569.1"/>
    </source>
</evidence>
<keyword evidence="1" id="KW-0472">Membrane</keyword>
<dbReference type="RefSeq" id="WP_173230335.1">
    <property type="nucleotide sequence ID" value="NZ_CP053941.1"/>
</dbReference>
<dbReference type="KEGG" id="hsai:HPS36_12090"/>
<dbReference type="PANTHER" id="PTHR37810">
    <property type="entry name" value="IMMUNITY PROTEIN SDPI"/>
    <property type="match status" value="1"/>
</dbReference>
<feature type="transmembrane region" description="Helical" evidence="1">
    <location>
        <begin position="53"/>
        <end position="71"/>
    </location>
</feature>